<dbReference type="AlphaFoldDB" id="A0A2S0KCA0"/>
<evidence type="ECO:0000256" key="1">
    <source>
        <dbReference type="SAM" id="MobiDB-lite"/>
    </source>
</evidence>
<dbReference type="PANTHER" id="PTHR34853">
    <property type="match status" value="1"/>
</dbReference>
<dbReference type="InterPro" id="IPR005152">
    <property type="entry name" value="Lipase_secreted"/>
</dbReference>
<evidence type="ECO:0000313" key="3">
    <source>
        <dbReference type="Proteomes" id="UP000239814"/>
    </source>
</evidence>
<dbReference type="GO" id="GO:0004806">
    <property type="term" value="F:triacylglycerol lipase activity"/>
    <property type="evidence" value="ECO:0007669"/>
    <property type="project" value="InterPro"/>
</dbReference>
<gene>
    <name evidence="2" type="ORF">C6V83_02385</name>
</gene>
<name>A0A2S0KCA0_9ACTN</name>
<sequence>MNQEWQGEGGDFDTAVPPPLSPFYDTPMPDDAEVGELFAAEPVADAPPEVRMYRILYVSTDLQGNRLPVSGVYAAPAAQGPNRGYPLVSFAHGTTGVGRMCGISHTPFQPSTPGYTAWVPHLKPLLDAGLAVVGSDYSGMGAPGPSSYLVWSARGARSPGRDAGGPRSVAHDRRRRREQEQTPPNNCANQLLGTVGTVTGVN</sequence>
<feature type="region of interest" description="Disordered" evidence="1">
    <location>
        <begin position="1"/>
        <end position="27"/>
    </location>
</feature>
<dbReference type="EMBL" id="CP027433">
    <property type="protein sequence ID" value="AVL99314.1"/>
    <property type="molecule type" value="Genomic_DNA"/>
</dbReference>
<dbReference type="Gene3D" id="3.40.50.1820">
    <property type="entry name" value="alpha/beta hydrolase"/>
    <property type="match status" value="1"/>
</dbReference>
<feature type="compositionally biased region" description="Polar residues" evidence="1">
    <location>
        <begin position="182"/>
        <end position="193"/>
    </location>
</feature>
<organism evidence="2 3">
    <name type="scientific">Gordonia iterans</name>
    <dbReference type="NCBI Taxonomy" id="1004901"/>
    <lineage>
        <taxon>Bacteria</taxon>
        <taxon>Bacillati</taxon>
        <taxon>Actinomycetota</taxon>
        <taxon>Actinomycetes</taxon>
        <taxon>Mycobacteriales</taxon>
        <taxon>Gordoniaceae</taxon>
        <taxon>Gordonia</taxon>
    </lineage>
</organism>
<protein>
    <recommendedName>
        <fullName evidence="4">Lipase</fullName>
    </recommendedName>
</protein>
<dbReference type="InterPro" id="IPR029058">
    <property type="entry name" value="AB_hydrolase_fold"/>
</dbReference>
<dbReference type="KEGG" id="git:C6V83_02385"/>
<evidence type="ECO:0008006" key="4">
    <source>
        <dbReference type="Google" id="ProtNLM"/>
    </source>
</evidence>
<dbReference type="SUPFAM" id="SSF53474">
    <property type="entry name" value="alpha/beta-Hydrolases"/>
    <property type="match status" value="1"/>
</dbReference>
<dbReference type="GO" id="GO:0016042">
    <property type="term" value="P:lipid catabolic process"/>
    <property type="evidence" value="ECO:0007669"/>
    <property type="project" value="InterPro"/>
</dbReference>
<dbReference type="PANTHER" id="PTHR34853:SF1">
    <property type="entry name" value="LIPASE 5"/>
    <property type="match status" value="1"/>
</dbReference>
<keyword evidence="3" id="KW-1185">Reference proteome</keyword>
<evidence type="ECO:0000313" key="2">
    <source>
        <dbReference type="EMBL" id="AVL99314.1"/>
    </source>
</evidence>
<dbReference type="OrthoDB" id="9798122at2"/>
<accession>A0A2S0KCA0</accession>
<dbReference type="RefSeq" id="WP_105941049.1">
    <property type="nucleotide sequence ID" value="NZ_CP027433.1"/>
</dbReference>
<dbReference type="Proteomes" id="UP000239814">
    <property type="component" value="Chromosome"/>
</dbReference>
<feature type="region of interest" description="Disordered" evidence="1">
    <location>
        <begin position="155"/>
        <end position="193"/>
    </location>
</feature>
<proteinExistence type="predicted"/>
<reference evidence="2 3" key="1">
    <citation type="submission" date="2018-03" db="EMBL/GenBank/DDBJ databases">
        <title>Characteristics and genome of n-alkane degrading marine bacteria Gordonia iterans isolated from crude oil contaminated in Tae-an, South Korea.</title>
        <authorList>
            <person name="Lee S.-S."/>
            <person name="Kim H."/>
        </authorList>
    </citation>
    <scope>NUCLEOTIDE SEQUENCE [LARGE SCALE GENOMIC DNA]</scope>
    <source>
        <strain evidence="2 3">Co17</strain>
    </source>
</reference>